<evidence type="ECO:0000313" key="7">
    <source>
        <dbReference type="EMBL" id="CAD6191271.1"/>
    </source>
</evidence>
<evidence type="ECO:0000256" key="5">
    <source>
        <dbReference type="RuleBase" id="RU079119"/>
    </source>
</evidence>
<keyword evidence="4 5" id="KW-0472">Membrane</keyword>
<dbReference type="OrthoDB" id="5819442at2759"/>
<dbReference type="InterPro" id="IPR004991">
    <property type="entry name" value="Aerolysin-like"/>
</dbReference>
<feature type="transmembrane region" description="Helical" evidence="5">
    <location>
        <begin position="79"/>
        <end position="96"/>
    </location>
</feature>
<feature type="transmembrane region" description="Helical" evidence="5">
    <location>
        <begin position="174"/>
        <end position="197"/>
    </location>
</feature>
<feature type="transmembrane region" description="Helical" evidence="5">
    <location>
        <begin position="47"/>
        <end position="73"/>
    </location>
</feature>
<comment type="similarity">
    <text evidence="5">Belongs to the DHHC palmitoyltransferase family.</text>
</comment>
<sequence>MGKAKDDQENSEAEITADCGKTIRVVEPPNWPAPPMEIGEKRMFRRIFFWGTLIALVLISFIGATTLYFAIQWMSLTELFGFCNLATFFFFNYFTLNNFVRASIVGPGYVPRGWRPQSKEAEGRLQFCEPCGGYKAPRSHHCSKCRRCCMKMDHHCPWINNCVGHRNHAYFVRFLGGAIFGCVHAFTILFFTVYYAFNVNYYIMYGDGTEPLIYMDLFGFFALVAALAFSAGVAIALTILLYFQLKYILKNKNSIEEYIDLKAHSSRDDDEHWVYPYDLGFKRNFLEVLGSFRGETKGNGTWWPVREGSDQFTFTEEQLRLKRWKQEHSRVVSVLKDFPGGFCASRVYGWRVFLRQPLIDGSTLPMKTGDRLVCTRGSKEWLYGFVETDPHVKGWVPRQSTDLVHLKKSEFHAEIDWAIMEKEKLSSTQPFSSHFSARYVFPKRGMNHVDVDQVLEDYAWHQFKDLQSLRKTRLDDFKTLDKDDCEFVINRKHLVVLNEDPQYSNFAPAGAKPYTLFKSVYTNSTNRPQEYSFKTERTTESLVSVAREQGFMIGTEAELTLKTPCEVAEMKAGFKHEMHFNNLSENCKTEVLTWGVDSNVQVPPRYMTEASIIIEEMNYRGSYSVVSRLSGNVVVSIRRRKDNALVLPIRVGIVEVFRSQLDSPHCKKKSIKQVVSIDQNKFVRLISKGNCQFQFAMKQRIDLKENPMTRGDEIMID</sequence>
<dbReference type="Proteomes" id="UP000835052">
    <property type="component" value="Unassembled WGS sequence"/>
</dbReference>
<dbReference type="PANTHER" id="PTHR39369:SF5">
    <property type="entry name" value="CABIT DOMAIN-CONTAINING PROTEIN"/>
    <property type="match status" value="1"/>
</dbReference>
<dbReference type="Pfam" id="PF03318">
    <property type="entry name" value="ETX_MTX2"/>
    <property type="match status" value="1"/>
</dbReference>
<evidence type="ECO:0000256" key="4">
    <source>
        <dbReference type="ARBA" id="ARBA00023136"/>
    </source>
</evidence>
<organism evidence="7 8">
    <name type="scientific">Caenorhabditis auriculariae</name>
    <dbReference type="NCBI Taxonomy" id="2777116"/>
    <lineage>
        <taxon>Eukaryota</taxon>
        <taxon>Metazoa</taxon>
        <taxon>Ecdysozoa</taxon>
        <taxon>Nematoda</taxon>
        <taxon>Chromadorea</taxon>
        <taxon>Rhabditida</taxon>
        <taxon>Rhabditina</taxon>
        <taxon>Rhabditomorpha</taxon>
        <taxon>Rhabditoidea</taxon>
        <taxon>Rhabditidae</taxon>
        <taxon>Peloderinae</taxon>
        <taxon>Caenorhabditis</taxon>
    </lineage>
</organism>
<dbReference type="PANTHER" id="PTHR39369">
    <property type="entry name" value="LIN-24 (TWENTY-FOUR) LIKE"/>
    <property type="match status" value="1"/>
</dbReference>
<dbReference type="PROSITE" id="PS50216">
    <property type="entry name" value="DHHC"/>
    <property type="match status" value="1"/>
</dbReference>
<dbReference type="EMBL" id="CAJGYM010000020">
    <property type="protein sequence ID" value="CAD6191271.1"/>
    <property type="molecule type" value="Genomic_DNA"/>
</dbReference>
<comment type="domain">
    <text evidence="5">The DHHC domain is required for palmitoyltransferase activity.</text>
</comment>
<keyword evidence="5" id="KW-0012">Acyltransferase</keyword>
<dbReference type="GO" id="GO:0019706">
    <property type="term" value="F:protein-cysteine S-palmitoyltransferase activity"/>
    <property type="evidence" value="ECO:0007669"/>
    <property type="project" value="UniProtKB-EC"/>
</dbReference>
<evidence type="ECO:0000259" key="6">
    <source>
        <dbReference type="Pfam" id="PF01529"/>
    </source>
</evidence>
<dbReference type="Pfam" id="PF01529">
    <property type="entry name" value="DHHC"/>
    <property type="match status" value="1"/>
</dbReference>
<keyword evidence="5" id="KW-0808">Transferase</keyword>
<dbReference type="GO" id="GO:0016020">
    <property type="term" value="C:membrane"/>
    <property type="evidence" value="ECO:0007669"/>
    <property type="project" value="UniProtKB-SubCell"/>
</dbReference>
<reference evidence="7" key="1">
    <citation type="submission" date="2020-10" db="EMBL/GenBank/DDBJ databases">
        <authorList>
            <person name="Kikuchi T."/>
        </authorList>
    </citation>
    <scope>NUCLEOTIDE SEQUENCE</scope>
    <source>
        <strain evidence="7">NKZ352</strain>
    </source>
</reference>
<comment type="caution">
    <text evidence="7">The sequence shown here is derived from an EMBL/GenBank/DDBJ whole genome shotgun (WGS) entry which is preliminary data.</text>
</comment>
<gene>
    <name evidence="7" type="ORF">CAUJ_LOCUS7190</name>
</gene>
<proteinExistence type="inferred from homology"/>
<dbReference type="CDD" id="cd20237">
    <property type="entry name" value="PFM_LIN24-like"/>
    <property type="match status" value="1"/>
</dbReference>
<evidence type="ECO:0000256" key="3">
    <source>
        <dbReference type="ARBA" id="ARBA00022989"/>
    </source>
</evidence>
<name>A0A8S1H8R1_9PELO</name>
<dbReference type="InterPro" id="IPR001594">
    <property type="entry name" value="Palmitoyltrfase_DHHC"/>
</dbReference>
<dbReference type="Gene3D" id="2.170.15.10">
    <property type="entry name" value="Proaerolysin, chain A, domain 3"/>
    <property type="match status" value="1"/>
</dbReference>
<keyword evidence="8" id="KW-1185">Reference proteome</keyword>
<comment type="subcellular location">
    <subcellularLocation>
        <location evidence="1">Membrane</location>
        <topology evidence="1">Multi-pass membrane protein</topology>
    </subcellularLocation>
</comment>
<feature type="transmembrane region" description="Helical" evidence="5">
    <location>
        <begin position="217"/>
        <end position="243"/>
    </location>
</feature>
<comment type="catalytic activity">
    <reaction evidence="5">
        <text>L-cysteinyl-[protein] + hexadecanoyl-CoA = S-hexadecanoyl-L-cysteinyl-[protein] + CoA</text>
        <dbReference type="Rhea" id="RHEA:36683"/>
        <dbReference type="Rhea" id="RHEA-COMP:10131"/>
        <dbReference type="Rhea" id="RHEA-COMP:11032"/>
        <dbReference type="ChEBI" id="CHEBI:29950"/>
        <dbReference type="ChEBI" id="CHEBI:57287"/>
        <dbReference type="ChEBI" id="CHEBI:57379"/>
        <dbReference type="ChEBI" id="CHEBI:74151"/>
        <dbReference type="EC" id="2.3.1.225"/>
    </reaction>
</comment>
<feature type="domain" description="Palmitoyltransferase DHHC" evidence="6">
    <location>
        <begin position="123"/>
        <end position="258"/>
    </location>
</feature>
<evidence type="ECO:0000256" key="2">
    <source>
        <dbReference type="ARBA" id="ARBA00022692"/>
    </source>
</evidence>
<dbReference type="SUPFAM" id="SSF56973">
    <property type="entry name" value="Aerolisin/ETX pore-forming domain"/>
    <property type="match status" value="1"/>
</dbReference>
<dbReference type="AlphaFoldDB" id="A0A8S1H8R1"/>
<accession>A0A8S1H8R1</accession>
<evidence type="ECO:0000313" key="8">
    <source>
        <dbReference type="Proteomes" id="UP000835052"/>
    </source>
</evidence>
<keyword evidence="3 5" id="KW-1133">Transmembrane helix</keyword>
<keyword evidence="2 5" id="KW-0812">Transmembrane</keyword>
<dbReference type="EC" id="2.3.1.225" evidence="5"/>
<evidence type="ECO:0000256" key="1">
    <source>
        <dbReference type="ARBA" id="ARBA00004141"/>
    </source>
</evidence>
<protein>
    <recommendedName>
        <fullName evidence="5">Palmitoyltransferase</fullName>
        <ecNumber evidence="5">2.3.1.225</ecNumber>
    </recommendedName>
</protein>